<dbReference type="PANTHER" id="PTHR45813">
    <property type="entry name" value="IG-LIKE DOMAIN-CONTAINING PROTEIN"/>
    <property type="match status" value="1"/>
</dbReference>
<dbReference type="InterPro" id="IPR000203">
    <property type="entry name" value="GPS"/>
</dbReference>
<evidence type="ECO:0000256" key="2">
    <source>
        <dbReference type="ARBA" id="ARBA00022692"/>
    </source>
</evidence>
<dbReference type="InterPro" id="IPR057244">
    <property type="entry name" value="GAIN_B"/>
</dbReference>
<organism evidence="9 10">
    <name type="scientific">Araneus ventricosus</name>
    <name type="common">Orbweaver spider</name>
    <name type="synonym">Epeira ventricosa</name>
    <dbReference type="NCBI Taxonomy" id="182803"/>
    <lineage>
        <taxon>Eukaryota</taxon>
        <taxon>Metazoa</taxon>
        <taxon>Ecdysozoa</taxon>
        <taxon>Arthropoda</taxon>
        <taxon>Chelicerata</taxon>
        <taxon>Arachnida</taxon>
        <taxon>Araneae</taxon>
        <taxon>Araneomorphae</taxon>
        <taxon>Entelegynae</taxon>
        <taxon>Araneoidea</taxon>
        <taxon>Araneidae</taxon>
        <taxon>Araneus</taxon>
    </lineage>
</organism>
<comment type="caution">
    <text evidence="9">The sequence shown here is derived from an EMBL/GenBank/DDBJ whole genome shotgun (WGS) entry which is preliminary data.</text>
</comment>
<dbReference type="AlphaFoldDB" id="A0A4Y2LFD3"/>
<dbReference type="GO" id="GO:0016020">
    <property type="term" value="C:membrane"/>
    <property type="evidence" value="ECO:0007669"/>
    <property type="project" value="UniProtKB-SubCell"/>
</dbReference>
<feature type="domain" description="GAIN-B" evidence="8">
    <location>
        <begin position="72"/>
        <end position="240"/>
    </location>
</feature>
<evidence type="ECO:0000256" key="5">
    <source>
        <dbReference type="ARBA" id="ARBA00023157"/>
    </source>
</evidence>
<protein>
    <recommendedName>
        <fullName evidence="8">GAIN-B domain-containing protein</fullName>
    </recommendedName>
</protein>
<dbReference type="InterPro" id="IPR046338">
    <property type="entry name" value="GAIN_dom_sf"/>
</dbReference>
<evidence type="ECO:0000256" key="1">
    <source>
        <dbReference type="ARBA" id="ARBA00004370"/>
    </source>
</evidence>
<dbReference type="GO" id="GO:0004930">
    <property type="term" value="F:G protein-coupled receptor activity"/>
    <property type="evidence" value="ECO:0007669"/>
    <property type="project" value="TreeGrafter"/>
</dbReference>
<evidence type="ECO:0000259" key="8">
    <source>
        <dbReference type="PROSITE" id="PS50221"/>
    </source>
</evidence>
<dbReference type="GO" id="GO:0007189">
    <property type="term" value="P:adenylate cyclase-activating G protein-coupled receptor signaling pathway"/>
    <property type="evidence" value="ECO:0007669"/>
    <property type="project" value="TreeGrafter"/>
</dbReference>
<keyword evidence="5" id="KW-1015">Disulfide bond</keyword>
<keyword evidence="6" id="KW-0325">Glycoprotein</keyword>
<reference evidence="9 10" key="1">
    <citation type="journal article" date="2019" name="Sci. Rep.">
        <title>Orb-weaving spider Araneus ventricosus genome elucidates the spidroin gene catalogue.</title>
        <authorList>
            <person name="Kono N."/>
            <person name="Nakamura H."/>
            <person name="Ohtoshi R."/>
            <person name="Moran D.A.P."/>
            <person name="Shinohara A."/>
            <person name="Yoshida Y."/>
            <person name="Fujiwara M."/>
            <person name="Mori M."/>
            <person name="Tomita M."/>
            <person name="Arakawa K."/>
        </authorList>
    </citation>
    <scope>NUCLEOTIDE SEQUENCE [LARGE SCALE GENOMIC DNA]</scope>
</reference>
<evidence type="ECO:0000313" key="9">
    <source>
        <dbReference type="EMBL" id="GBN13491.1"/>
    </source>
</evidence>
<sequence>MVTGKGIFLDIVSFLLDSPRLIQKQSHVIKLHQQILSHGLLHGSSISGDTFHMFQRSALVLEVGQVQNEGQRILSFPSRKATREVKDYSQPSWLTDSVELDFNTWIVENFQELNDSISIAVVFYKNFSAFLPERFLAQYGGLDMEYQLHSRIVAVAVQTGQRIVGARSSRLKVKARLAHLNHTVNRQIMWNISCGLADFSQGNVQFSMEGCQPIQTGNYSLCQCNHVGTYAVLLTTYAQPDELQFQDGFEVIAGIGCALCAFFVFLTFFILLVLWRKISGAITALKIQEYYPYVISLIQFFLLAAFSMQLCVGLTVYMEFVDMKGVRYPELKLATMGWGE</sequence>
<name>A0A4Y2LFD3_ARAVE</name>
<keyword evidence="3 7" id="KW-1133">Transmembrane helix</keyword>
<evidence type="ECO:0000256" key="4">
    <source>
        <dbReference type="ARBA" id="ARBA00023136"/>
    </source>
</evidence>
<keyword evidence="4 7" id="KW-0472">Membrane</keyword>
<feature type="transmembrane region" description="Helical" evidence="7">
    <location>
        <begin position="251"/>
        <end position="274"/>
    </location>
</feature>
<dbReference type="Gene3D" id="2.60.220.50">
    <property type="match status" value="1"/>
</dbReference>
<evidence type="ECO:0000256" key="6">
    <source>
        <dbReference type="ARBA" id="ARBA00023180"/>
    </source>
</evidence>
<dbReference type="InterPro" id="IPR051587">
    <property type="entry name" value="Adhesion_GPCR"/>
</dbReference>
<comment type="subcellular location">
    <subcellularLocation>
        <location evidence="1">Membrane</location>
    </subcellularLocation>
</comment>
<dbReference type="Proteomes" id="UP000499080">
    <property type="component" value="Unassembled WGS sequence"/>
</dbReference>
<dbReference type="EMBL" id="BGPR01005793">
    <property type="protein sequence ID" value="GBN13491.1"/>
    <property type="molecule type" value="Genomic_DNA"/>
</dbReference>
<proteinExistence type="predicted"/>
<keyword evidence="10" id="KW-1185">Reference proteome</keyword>
<feature type="transmembrane region" description="Helical" evidence="7">
    <location>
        <begin position="294"/>
        <end position="318"/>
    </location>
</feature>
<gene>
    <name evidence="9" type="ORF">AVEN_127446_2</name>
</gene>
<evidence type="ECO:0000313" key="10">
    <source>
        <dbReference type="Proteomes" id="UP000499080"/>
    </source>
</evidence>
<dbReference type="Pfam" id="PF01825">
    <property type="entry name" value="GPS"/>
    <property type="match status" value="1"/>
</dbReference>
<evidence type="ECO:0000256" key="7">
    <source>
        <dbReference type="SAM" id="Phobius"/>
    </source>
</evidence>
<accession>A0A4Y2LFD3</accession>
<dbReference type="PROSITE" id="PS50221">
    <property type="entry name" value="GAIN_B"/>
    <property type="match status" value="1"/>
</dbReference>
<keyword evidence="2 7" id="KW-0812">Transmembrane</keyword>
<evidence type="ECO:0000256" key="3">
    <source>
        <dbReference type="ARBA" id="ARBA00022989"/>
    </source>
</evidence>
<dbReference type="PANTHER" id="PTHR45813:SF8">
    <property type="entry name" value="IG-LIKE DOMAIN-CONTAINING PROTEIN"/>
    <property type="match status" value="1"/>
</dbReference>